<dbReference type="PANTHER" id="PTHR10009">
    <property type="entry name" value="PROTEIN YELLOW-RELATED"/>
    <property type="match status" value="1"/>
</dbReference>
<dbReference type="eggNOG" id="COG3386">
    <property type="taxonomic scope" value="Bacteria"/>
</dbReference>
<keyword evidence="4" id="KW-1185">Reference proteome</keyword>
<dbReference type="KEGG" id="ote:Oter_4095"/>
<dbReference type="HOGENOM" id="CLU_031076_0_3_0"/>
<dbReference type="GO" id="GO:0005576">
    <property type="term" value="C:extracellular region"/>
    <property type="evidence" value="ECO:0007669"/>
    <property type="project" value="UniProtKB-SubCell"/>
</dbReference>
<dbReference type="SUPFAM" id="SSF101898">
    <property type="entry name" value="NHL repeat"/>
    <property type="match status" value="1"/>
</dbReference>
<evidence type="ECO:0000256" key="2">
    <source>
        <dbReference type="ARBA" id="ARBA00022525"/>
    </source>
</evidence>
<evidence type="ECO:0008006" key="5">
    <source>
        <dbReference type="Google" id="ProtNLM"/>
    </source>
</evidence>
<evidence type="ECO:0000256" key="1">
    <source>
        <dbReference type="ARBA" id="ARBA00004613"/>
    </source>
</evidence>
<gene>
    <name evidence="3" type="ordered locus">Oter_4095</name>
</gene>
<dbReference type="EMBL" id="CP001032">
    <property type="protein sequence ID" value="ACB77369.1"/>
    <property type="molecule type" value="Genomic_DNA"/>
</dbReference>
<organism evidence="3 4">
    <name type="scientific">Opitutus terrae (strain DSM 11246 / JCM 15787 / PB90-1)</name>
    <dbReference type="NCBI Taxonomy" id="452637"/>
    <lineage>
        <taxon>Bacteria</taxon>
        <taxon>Pseudomonadati</taxon>
        <taxon>Verrucomicrobiota</taxon>
        <taxon>Opitutia</taxon>
        <taxon>Opitutales</taxon>
        <taxon>Opitutaceae</taxon>
        <taxon>Opitutus</taxon>
    </lineage>
</organism>
<dbReference type="STRING" id="452637.Oter_4095"/>
<dbReference type="Pfam" id="PF03022">
    <property type="entry name" value="MRJP"/>
    <property type="match status" value="1"/>
</dbReference>
<sequence>MNACVMNRWFVGGVALGVGALILGGCASAQRDGAVAPLTVTASSPLDVVAEFPHQQVTGVAVSRAGRVFANFPYWSDGHTVSVVEVRPDGVQQPYPNTDWNRKTGPEAERFVCVQSVFVDETDTLWIVDAGSPKQTGVVEGGAKLVKVNLASNQVAQVIHFDRSLAPAQSYLNDVRIDLQNNFAFLTDSNLGAILMVDLANEQAKRVLENDPSVKPEPNLQLTVDGTALIDPEKQQPLAIASDGIALDPEGRWLYYKALTGRMLYRVPLDDFEASLRSDVDLSNRVERVGQVGASDGLAFHDGRIYVTAIERDAVMRYDPATQQSEVLVRDERLKWPDSVAFGPDGALYVTTSQIHLTPKFNRGASRVEEPYRVFRVPREEVATGPLAE</sequence>
<dbReference type="InterPro" id="IPR017996">
    <property type="entry name" value="MRJP/yellow-related"/>
</dbReference>
<dbReference type="AlphaFoldDB" id="B2A033"/>
<evidence type="ECO:0000313" key="4">
    <source>
        <dbReference type="Proteomes" id="UP000007013"/>
    </source>
</evidence>
<dbReference type="InterPro" id="IPR011042">
    <property type="entry name" value="6-blade_b-propeller_TolB-like"/>
</dbReference>
<proteinExistence type="predicted"/>
<dbReference type="PANTHER" id="PTHR10009:SF18">
    <property type="entry name" value="PROTEIN YELLOW-LIKE PROTEIN"/>
    <property type="match status" value="1"/>
</dbReference>
<dbReference type="Proteomes" id="UP000007013">
    <property type="component" value="Chromosome"/>
</dbReference>
<keyword evidence="2" id="KW-0964">Secreted</keyword>
<comment type="subcellular location">
    <subcellularLocation>
        <location evidence="1">Secreted</location>
    </subcellularLocation>
</comment>
<dbReference type="Gene3D" id="2.120.10.30">
    <property type="entry name" value="TolB, C-terminal domain"/>
    <property type="match status" value="1"/>
</dbReference>
<protein>
    <recommendedName>
        <fullName evidence="5">Major royal jelly protein</fullName>
    </recommendedName>
</protein>
<name>B2A033_OPITP</name>
<accession>B2A033</accession>
<evidence type="ECO:0000313" key="3">
    <source>
        <dbReference type="EMBL" id="ACB77369.1"/>
    </source>
</evidence>
<reference evidence="3 4" key="1">
    <citation type="journal article" date="2011" name="J. Bacteriol.">
        <title>Genome sequence of the verrucomicrobium Opitutus terrae PB90-1, an abundant inhabitant of rice paddy soil ecosystems.</title>
        <authorList>
            <person name="van Passel M.W."/>
            <person name="Kant R."/>
            <person name="Palva A."/>
            <person name="Copeland A."/>
            <person name="Lucas S."/>
            <person name="Lapidus A."/>
            <person name="Glavina del Rio T."/>
            <person name="Pitluck S."/>
            <person name="Goltsman E."/>
            <person name="Clum A."/>
            <person name="Sun H."/>
            <person name="Schmutz J."/>
            <person name="Larimer F.W."/>
            <person name="Land M.L."/>
            <person name="Hauser L."/>
            <person name="Kyrpides N."/>
            <person name="Mikhailova N."/>
            <person name="Richardson P.P."/>
            <person name="Janssen P.H."/>
            <person name="de Vos W.M."/>
            <person name="Smidt H."/>
        </authorList>
    </citation>
    <scope>NUCLEOTIDE SEQUENCE [LARGE SCALE GENOMIC DNA]</scope>
    <source>
        <strain evidence="4">DSM 11246 / JCM 15787 / PB90-1</strain>
    </source>
</reference>